<reference evidence="1" key="1">
    <citation type="journal article" date="2020" name="Fungal Divers.">
        <title>Resolving the Mortierellaceae phylogeny through synthesis of multi-gene phylogenetics and phylogenomics.</title>
        <authorList>
            <person name="Vandepol N."/>
            <person name="Liber J."/>
            <person name="Desiro A."/>
            <person name="Na H."/>
            <person name="Kennedy M."/>
            <person name="Barry K."/>
            <person name="Grigoriev I.V."/>
            <person name="Miller A.N."/>
            <person name="O'Donnell K."/>
            <person name="Stajich J.E."/>
            <person name="Bonito G."/>
        </authorList>
    </citation>
    <scope>NUCLEOTIDE SEQUENCE</scope>
    <source>
        <strain evidence="1">MES-2147</strain>
    </source>
</reference>
<comment type="caution">
    <text evidence="1">The sequence shown here is derived from an EMBL/GenBank/DDBJ whole genome shotgun (WGS) entry which is preliminary data.</text>
</comment>
<sequence>MLGHHHQAAVCFGLAMIENKNVITTTAGATIPWQSRDMKAITKDNAMPAVEKAWEGWVISLKVSNQNIIGGTAVGSHHQINGSVICVNTWPAVRAGRAVMSRDGNPVAPRSFGLLLINFCPFGLPHAYVFDT</sequence>
<protein>
    <submittedName>
        <fullName evidence="1">Uncharacterized protein</fullName>
    </submittedName>
</protein>
<accession>A0A9P6J6K3</accession>
<dbReference type="AlphaFoldDB" id="A0A9P6J6K3"/>
<evidence type="ECO:0000313" key="1">
    <source>
        <dbReference type="EMBL" id="KAF9963439.1"/>
    </source>
</evidence>
<keyword evidence="2" id="KW-1185">Reference proteome</keyword>
<gene>
    <name evidence="1" type="ORF">BGZ65_003396</name>
</gene>
<proteinExistence type="predicted"/>
<evidence type="ECO:0000313" key="2">
    <source>
        <dbReference type="Proteomes" id="UP000749646"/>
    </source>
</evidence>
<dbReference type="EMBL" id="JAAAHW010006291">
    <property type="protein sequence ID" value="KAF9963439.1"/>
    <property type="molecule type" value="Genomic_DNA"/>
</dbReference>
<organism evidence="1 2">
    <name type="scientific">Modicella reniformis</name>
    <dbReference type="NCBI Taxonomy" id="1440133"/>
    <lineage>
        <taxon>Eukaryota</taxon>
        <taxon>Fungi</taxon>
        <taxon>Fungi incertae sedis</taxon>
        <taxon>Mucoromycota</taxon>
        <taxon>Mortierellomycotina</taxon>
        <taxon>Mortierellomycetes</taxon>
        <taxon>Mortierellales</taxon>
        <taxon>Mortierellaceae</taxon>
        <taxon>Modicella</taxon>
    </lineage>
</organism>
<dbReference type="Proteomes" id="UP000749646">
    <property type="component" value="Unassembled WGS sequence"/>
</dbReference>
<name>A0A9P6J6K3_9FUNG</name>